<evidence type="ECO:0000313" key="2">
    <source>
        <dbReference type="EMBL" id="CAB4740363.1"/>
    </source>
</evidence>
<dbReference type="AlphaFoldDB" id="A0A6J6T082"/>
<proteinExistence type="inferred from homology"/>
<gene>
    <name evidence="2" type="ORF">UFOPK2754_01118</name>
    <name evidence="3" type="ORF">UFOPK3543_02212</name>
</gene>
<dbReference type="PRINTS" id="PR00359">
    <property type="entry name" value="BP450"/>
</dbReference>
<dbReference type="GO" id="GO:0016705">
    <property type="term" value="F:oxidoreductase activity, acting on paired donors, with incorporation or reduction of molecular oxygen"/>
    <property type="evidence" value="ECO:0007669"/>
    <property type="project" value="InterPro"/>
</dbReference>
<dbReference type="Gene3D" id="1.10.630.10">
    <property type="entry name" value="Cytochrome P450"/>
    <property type="match status" value="1"/>
</dbReference>
<dbReference type="SUPFAM" id="SSF48264">
    <property type="entry name" value="Cytochrome P450"/>
    <property type="match status" value="1"/>
</dbReference>
<evidence type="ECO:0000256" key="1">
    <source>
        <dbReference type="ARBA" id="ARBA00010617"/>
    </source>
</evidence>
<sequence length="393" mass="43829">MNYDPYSDEAMYDPQGLYAQLRRHDPVHFMPAYNAWALASFDAVWQACSDTASFSVRRGQTPNQVLLGEPAANLTFPELDPPEHRLRRRVLAPHFTREAAAADIETIRAVTRDVLAPLLERGSFDAFDEYASAVSARFAAMKAGVPVAEADRIRRQLHTAIERVPGQRSSSDQNQQAMGAVFGYLHELIQSCRRDRSLASGMLAHLLDARVDGTPLDDTQIAAELHTLLVTGSETIELAVAAAIFQLDAHPDQQAEVLADPTLGVWAFAEAVRHDHPTDMLCRVVSRDVVVGEKQLKCGQGVLLLWASANRDEREFPAADRFDIHRRYERDLLFGHGQHKCIGEHTALHMGTVILEELFGSIAGYEIDHDAVRRRRGEFLKGFCAMPITISRR</sequence>
<comment type="similarity">
    <text evidence="1">Belongs to the cytochrome P450 family.</text>
</comment>
<dbReference type="GO" id="GO:0005506">
    <property type="term" value="F:iron ion binding"/>
    <property type="evidence" value="ECO:0007669"/>
    <property type="project" value="InterPro"/>
</dbReference>
<dbReference type="PANTHER" id="PTHR46696">
    <property type="entry name" value="P450, PUTATIVE (EUROFUNG)-RELATED"/>
    <property type="match status" value="1"/>
</dbReference>
<dbReference type="InterPro" id="IPR001128">
    <property type="entry name" value="Cyt_P450"/>
</dbReference>
<protein>
    <submittedName>
        <fullName evidence="2">Unannotated protein</fullName>
    </submittedName>
</protein>
<dbReference type="Pfam" id="PF00067">
    <property type="entry name" value="p450"/>
    <property type="match status" value="2"/>
</dbReference>
<dbReference type="GO" id="GO:0004497">
    <property type="term" value="F:monooxygenase activity"/>
    <property type="evidence" value="ECO:0007669"/>
    <property type="project" value="InterPro"/>
</dbReference>
<dbReference type="EMBL" id="CAEZYR010000033">
    <property type="protein sequence ID" value="CAB4740363.1"/>
    <property type="molecule type" value="Genomic_DNA"/>
</dbReference>
<evidence type="ECO:0000313" key="3">
    <source>
        <dbReference type="EMBL" id="CAB4923257.1"/>
    </source>
</evidence>
<dbReference type="InterPro" id="IPR002397">
    <property type="entry name" value="Cyt_P450_B"/>
</dbReference>
<accession>A0A6J6T082</accession>
<dbReference type="PANTHER" id="PTHR46696:SF1">
    <property type="entry name" value="CYTOCHROME P450 YJIB-RELATED"/>
    <property type="match status" value="1"/>
</dbReference>
<dbReference type="InterPro" id="IPR036396">
    <property type="entry name" value="Cyt_P450_sf"/>
</dbReference>
<dbReference type="GO" id="GO:0020037">
    <property type="term" value="F:heme binding"/>
    <property type="evidence" value="ECO:0007669"/>
    <property type="project" value="InterPro"/>
</dbReference>
<dbReference type="InterPro" id="IPR017972">
    <property type="entry name" value="Cyt_P450_CS"/>
</dbReference>
<dbReference type="EMBL" id="CAFBMH010000099">
    <property type="protein sequence ID" value="CAB4923257.1"/>
    <property type="molecule type" value="Genomic_DNA"/>
</dbReference>
<dbReference type="PROSITE" id="PS00086">
    <property type="entry name" value="CYTOCHROME_P450"/>
    <property type="match status" value="1"/>
</dbReference>
<organism evidence="2">
    <name type="scientific">freshwater metagenome</name>
    <dbReference type="NCBI Taxonomy" id="449393"/>
    <lineage>
        <taxon>unclassified sequences</taxon>
        <taxon>metagenomes</taxon>
        <taxon>ecological metagenomes</taxon>
    </lineage>
</organism>
<name>A0A6J6T082_9ZZZZ</name>
<reference evidence="2" key="1">
    <citation type="submission" date="2020-05" db="EMBL/GenBank/DDBJ databases">
        <authorList>
            <person name="Chiriac C."/>
            <person name="Salcher M."/>
            <person name="Ghai R."/>
            <person name="Kavagutti S V."/>
        </authorList>
    </citation>
    <scope>NUCLEOTIDE SEQUENCE</scope>
</reference>